<reference evidence="3" key="1">
    <citation type="journal article" date="2011" name="Nature">
        <title>Genome sequence and analysis of the tuber crop potato.</title>
        <authorList>
            <consortium name="The Potato Genome Sequencing Consortium"/>
        </authorList>
    </citation>
    <scope>NUCLEOTIDE SEQUENCE [LARGE SCALE GENOMIC DNA]</scope>
    <source>
        <strain evidence="3">cv. DM1-3 516 R44</strain>
    </source>
</reference>
<name>M1D9B2_SOLTU</name>
<protein>
    <submittedName>
        <fullName evidence="2">Cen12_3</fullName>
    </submittedName>
</protein>
<feature type="region of interest" description="Disordered" evidence="1">
    <location>
        <begin position="94"/>
        <end position="128"/>
    </location>
</feature>
<organism evidence="2 3">
    <name type="scientific">Solanum tuberosum</name>
    <name type="common">Potato</name>
    <dbReference type="NCBI Taxonomy" id="4113"/>
    <lineage>
        <taxon>Eukaryota</taxon>
        <taxon>Viridiplantae</taxon>
        <taxon>Streptophyta</taxon>
        <taxon>Embryophyta</taxon>
        <taxon>Tracheophyta</taxon>
        <taxon>Spermatophyta</taxon>
        <taxon>Magnoliopsida</taxon>
        <taxon>eudicotyledons</taxon>
        <taxon>Gunneridae</taxon>
        <taxon>Pentapetalae</taxon>
        <taxon>asterids</taxon>
        <taxon>lamiids</taxon>
        <taxon>Solanales</taxon>
        <taxon>Solanaceae</taxon>
        <taxon>Solanoideae</taxon>
        <taxon>Solaneae</taxon>
        <taxon>Solanum</taxon>
    </lineage>
</organism>
<evidence type="ECO:0000313" key="2">
    <source>
        <dbReference type="EnsemblPlants" id="PGSC0003DMT400085346"/>
    </source>
</evidence>
<accession>M1D9B2</accession>
<dbReference type="Proteomes" id="UP000011115">
    <property type="component" value="Unassembled WGS sequence"/>
</dbReference>
<evidence type="ECO:0000313" key="3">
    <source>
        <dbReference type="Proteomes" id="UP000011115"/>
    </source>
</evidence>
<keyword evidence="3" id="KW-1185">Reference proteome</keyword>
<dbReference type="EnsemblPlants" id="PGSC0003DMT400085346">
    <property type="protein sequence ID" value="PGSC0003DMT400085346"/>
    <property type="gene ID" value="PGSC0003DMG400034917"/>
</dbReference>
<reference evidence="2" key="2">
    <citation type="submission" date="2015-06" db="UniProtKB">
        <authorList>
            <consortium name="EnsemblPlants"/>
        </authorList>
    </citation>
    <scope>IDENTIFICATION</scope>
    <source>
        <strain evidence="2">DM1-3 516 R44</strain>
    </source>
</reference>
<dbReference type="Gramene" id="PGSC0003DMT400085346">
    <property type="protein sequence ID" value="PGSC0003DMT400085346"/>
    <property type="gene ID" value="PGSC0003DMG400034917"/>
</dbReference>
<proteinExistence type="predicted"/>
<dbReference type="HOGENOM" id="CLU_1135179_0_0_1"/>
<feature type="compositionally biased region" description="Basic residues" evidence="1">
    <location>
        <begin position="62"/>
        <end position="75"/>
    </location>
</feature>
<sequence length="245" mass="27701">MMPFLSCVELGGYWGFEIVVDAIGCVGEYISARRLKRWIWGFNLVRLLKDQPRVLQEDPSKLPKKNCPKTVHPRKGPMGQGSWVRVPEICCRSTPPTDDQHASWVHPRSGMANTRTNARRNEGDNVEQEVPLQVRPQAPIDHTRENVTNAEFRSAIEMLAQAMTAQVNREVVASLNPNVNSTALRVRDFMRMNPSEFYGSKVEEDPKEFIDEVYKVLVIMGVTSVEKAELAAYQLKGVAQAYLIC</sequence>
<dbReference type="AlphaFoldDB" id="M1D9B2"/>
<dbReference type="InParanoid" id="M1D9B2"/>
<evidence type="ECO:0000256" key="1">
    <source>
        <dbReference type="SAM" id="MobiDB-lite"/>
    </source>
</evidence>
<feature type="region of interest" description="Disordered" evidence="1">
    <location>
        <begin position="57"/>
        <end position="80"/>
    </location>
</feature>
<dbReference type="PaxDb" id="4113-PGSC0003DMT400085346"/>